<reference evidence="3" key="1">
    <citation type="journal article" date="2016" name="Nature">
        <title>Genome evolution in the allotetraploid frog Xenopus laevis.</title>
        <authorList>
            <person name="Session A.M."/>
            <person name="Uno Y."/>
            <person name="Kwon T."/>
            <person name="Chapman J.A."/>
            <person name="Toyoda A."/>
            <person name="Takahashi S."/>
            <person name="Fukui A."/>
            <person name="Hikosaka A."/>
            <person name="Suzuki A."/>
            <person name="Kondo M."/>
            <person name="van Heeringen S.J."/>
            <person name="Quigley I."/>
            <person name="Heinz S."/>
            <person name="Ogino H."/>
            <person name="Ochi H."/>
            <person name="Hellsten U."/>
            <person name="Lyons J.B."/>
            <person name="Simakov O."/>
            <person name="Putnam N."/>
            <person name="Stites J."/>
            <person name="Kuroki Y."/>
            <person name="Tanaka T."/>
            <person name="Michiue T."/>
            <person name="Watanabe M."/>
            <person name="Bogdanovic O."/>
            <person name="Lister R."/>
            <person name="Georgiou G."/>
            <person name="Paranjpe S.S."/>
            <person name="van Kruijsbergen I."/>
            <person name="Shu S."/>
            <person name="Carlson J."/>
            <person name="Kinoshita T."/>
            <person name="Ohta Y."/>
            <person name="Mawaribuchi S."/>
            <person name="Jenkins J."/>
            <person name="Grimwood J."/>
            <person name="Schmutz J."/>
            <person name="Mitros T."/>
            <person name="Mozaffari S.V."/>
            <person name="Suzuki Y."/>
            <person name="Haramoto Y."/>
            <person name="Yamamoto T.S."/>
            <person name="Takagi C."/>
            <person name="Heald R."/>
            <person name="Miller K."/>
            <person name="Haudenschild C."/>
            <person name="Kitzman J."/>
            <person name="Nakayama T."/>
            <person name="Izutsu Y."/>
            <person name="Robert J."/>
            <person name="Fortriede J."/>
            <person name="Burns K."/>
            <person name="Lotay V."/>
            <person name="Karimi K."/>
            <person name="Yasuoka Y."/>
            <person name="Dichmann D.S."/>
            <person name="Flajnik M.F."/>
            <person name="Houston D.W."/>
            <person name="Shendure J."/>
            <person name="DuPasquier L."/>
            <person name="Vize P.D."/>
            <person name="Zorn A.M."/>
            <person name="Ito M."/>
            <person name="Marcotte E.M."/>
            <person name="Wallingford J.B."/>
            <person name="Ito Y."/>
            <person name="Asashima M."/>
            <person name="Ueno N."/>
            <person name="Matsuda Y."/>
            <person name="Veenstra G.J."/>
            <person name="Fujiyama A."/>
            <person name="Harland R.M."/>
            <person name="Taira M."/>
            <person name="Rokhsar D.S."/>
        </authorList>
    </citation>
    <scope>NUCLEOTIDE SEQUENCE [LARGE SCALE GENOMIC DNA]</scope>
    <source>
        <strain evidence="3">J</strain>
    </source>
</reference>
<protein>
    <submittedName>
        <fullName evidence="2">Uncharacterized protein</fullName>
    </submittedName>
</protein>
<proteinExistence type="predicted"/>
<sequence>MSVGTEKLFANVQTGGEQEEEEDYGKCKNAVKIKWTEEREDFPSRRFVVKMLDAWRNVKKSCPNIEEQLKDILVETIPEKQVQVSKQAETTAQSNVIPTPSEQQKGEKWKAGVRRENRKRRKVRRETRARKVGKKINRKNDSQNRFEEEVKKAEELERMEKEEEREKKKKSSTGHEKKRKKDQAEVSLEVE</sequence>
<feature type="region of interest" description="Disordered" evidence="1">
    <location>
        <begin position="1"/>
        <end position="23"/>
    </location>
</feature>
<accession>A0A974C2F8</accession>
<feature type="compositionally biased region" description="Basic residues" evidence="1">
    <location>
        <begin position="116"/>
        <end position="137"/>
    </location>
</feature>
<dbReference type="Proteomes" id="UP000694892">
    <property type="component" value="Chromosome 8S"/>
</dbReference>
<feature type="region of interest" description="Disordered" evidence="1">
    <location>
        <begin position="85"/>
        <end position="191"/>
    </location>
</feature>
<feature type="compositionally biased region" description="Polar residues" evidence="1">
    <location>
        <begin position="85"/>
        <end position="103"/>
    </location>
</feature>
<organism evidence="2 3">
    <name type="scientific">Xenopus laevis</name>
    <name type="common">African clawed frog</name>
    <dbReference type="NCBI Taxonomy" id="8355"/>
    <lineage>
        <taxon>Eukaryota</taxon>
        <taxon>Metazoa</taxon>
        <taxon>Chordata</taxon>
        <taxon>Craniata</taxon>
        <taxon>Vertebrata</taxon>
        <taxon>Euteleostomi</taxon>
        <taxon>Amphibia</taxon>
        <taxon>Batrachia</taxon>
        <taxon>Anura</taxon>
        <taxon>Pipoidea</taxon>
        <taxon>Pipidae</taxon>
        <taxon>Xenopodinae</taxon>
        <taxon>Xenopus</taxon>
        <taxon>Xenopus</taxon>
    </lineage>
</organism>
<name>A0A974C2F8_XENLA</name>
<evidence type="ECO:0000313" key="3">
    <source>
        <dbReference type="Proteomes" id="UP000694892"/>
    </source>
</evidence>
<feature type="compositionally biased region" description="Basic residues" evidence="1">
    <location>
        <begin position="167"/>
        <end position="181"/>
    </location>
</feature>
<feature type="compositionally biased region" description="Basic and acidic residues" evidence="1">
    <location>
        <begin position="104"/>
        <end position="115"/>
    </location>
</feature>
<gene>
    <name evidence="2" type="ORF">XELAEV_18041559mg</name>
</gene>
<dbReference type="AlphaFoldDB" id="A0A974C2F8"/>
<evidence type="ECO:0000313" key="2">
    <source>
        <dbReference type="EMBL" id="OCT65319.1"/>
    </source>
</evidence>
<evidence type="ECO:0000256" key="1">
    <source>
        <dbReference type="SAM" id="MobiDB-lite"/>
    </source>
</evidence>
<dbReference type="EMBL" id="CM004481">
    <property type="protein sequence ID" value="OCT65319.1"/>
    <property type="molecule type" value="Genomic_DNA"/>
</dbReference>
<feature type="compositionally biased region" description="Basic and acidic residues" evidence="1">
    <location>
        <begin position="138"/>
        <end position="166"/>
    </location>
</feature>